<keyword evidence="4" id="KW-1185">Reference proteome</keyword>
<dbReference type="STRING" id="574087.Acear_1900"/>
<dbReference type="PANTHER" id="PTHR43018">
    <property type="entry name" value="PHOSPHO-2-DEHYDRO-3-DEOXYHEPTONATE ALDOLASE"/>
    <property type="match status" value="1"/>
</dbReference>
<dbReference type="NCBIfam" id="NF009239">
    <property type="entry name" value="PRK12595.1"/>
    <property type="match status" value="1"/>
</dbReference>
<dbReference type="KEGG" id="aar:Acear_1900"/>
<dbReference type="RefSeq" id="WP_013278848.1">
    <property type="nucleotide sequence ID" value="NC_014378.1"/>
</dbReference>
<feature type="domain" description="DAHP synthetase I/KDSA" evidence="2">
    <location>
        <begin position="20"/>
        <end position="262"/>
    </location>
</feature>
<dbReference type="GO" id="GO:0009073">
    <property type="term" value="P:aromatic amino acid family biosynthetic process"/>
    <property type="evidence" value="ECO:0007669"/>
    <property type="project" value="InterPro"/>
</dbReference>
<dbReference type="GO" id="GO:0003849">
    <property type="term" value="F:3-deoxy-7-phosphoheptulonate synthase activity"/>
    <property type="evidence" value="ECO:0007669"/>
    <property type="project" value="UniProtKB-EC"/>
</dbReference>
<dbReference type="SUPFAM" id="SSF51569">
    <property type="entry name" value="Aldolase"/>
    <property type="match status" value="1"/>
</dbReference>
<dbReference type="Pfam" id="PF00793">
    <property type="entry name" value="DAHP_synth_1"/>
    <property type="match status" value="1"/>
</dbReference>
<dbReference type="InterPro" id="IPR006268">
    <property type="entry name" value="DAHP_syn_2"/>
</dbReference>
<evidence type="ECO:0000313" key="4">
    <source>
        <dbReference type="Proteomes" id="UP000001661"/>
    </source>
</evidence>
<dbReference type="InterPro" id="IPR013785">
    <property type="entry name" value="Aldolase_TIM"/>
</dbReference>
<dbReference type="Gene3D" id="3.20.20.70">
    <property type="entry name" value="Aldolase class I"/>
    <property type="match status" value="1"/>
</dbReference>
<organism evidence="3 4">
    <name type="scientific">Acetohalobium arabaticum (strain ATCC 49924 / DSM 5501 / Z-7288)</name>
    <dbReference type="NCBI Taxonomy" id="574087"/>
    <lineage>
        <taxon>Bacteria</taxon>
        <taxon>Bacillati</taxon>
        <taxon>Bacillota</taxon>
        <taxon>Clostridia</taxon>
        <taxon>Halanaerobiales</taxon>
        <taxon>Halobacteroidaceae</taxon>
        <taxon>Acetohalobium</taxon>
    </lineage>
</organism>
<evidence type="ECO:0000256" key="1">
    <source>
        <dbReference type="ARBA" id="ARBA00022679"/>
    </source>
</evidence>
<evidence type="ECO:0000259" key="2">
    <source>
        <dbReference type="Pfam" id="PF00793"/>
    </source>
</evidence>
<sequence length="272" mass="29639">MKMLTELDVSDHKEVVEVGDVKIGGEDLAIMAGPCAVESREQLLTAADHVAKEGGQILRGGAFKPRTSPYSFQGLGEEGLEYLAEARERTGLKIVTELLYSDDIELVNSYTDILQIGSRNMQNYGLLKKLGEVDTPVMLKRGYAATIKEWLMAAEYVISHGNDNVILCERGIRTFETATRNTLDLNGIALIKDKLNIPVIIDPSHGTGQRNLVSPMAKAGISAGADGIMVEMHPNPEEALCDGQQSLTLDDFSQLVDELNRVAQAVDKRLAV</sequence>
<dbReference type="PANTHER" id="PTHR43018:SF2">
    <property type="entry name" value="PHOSPHO-2-DEHYDRO-3-DEOXYHEPTONATE ALDOLASE"/>
    <property type="match status" value="1"/>
</dbReference>
<proteinExistence type="predicted"/>
<dbReference type="eggNOG" id="COG2876">
    <property type="taxonomic scope" value="Bacteria"/>
</dbReference>
<dbReference type="AlphaFoldDB" id="D9QSE0"/>
<dbReference type="NCBIfam" id="TIGR01361">
    <property type="entry name" value="DAHP_synth_Bsub"/>
    <property type="match status" value="1"/>
</dbReference>
<reference evidence="3 4" key="1">
    <citation type="journal article" date="2010" name="Stand. Genomic Sci.">
        <title>Complete genome sequence of Acetohalobium arabaticum type strain (Z-7288).</title>
        <authorList>
            <person name="Sikorski J."/>
            <person name="Lapidus A."/>
            <person name="Chertkov O."/>
            <person name="Lucas S."/>
            <person name="Copeland A."/>
            <person name="Glavina Del Rio T."/>
            <person name="Nolan M."/>
            <person name="Tice H."/>
            <person name="Cheng J.F."/>
            <person name="Han C."/>
            <person name="Brambilla E."/>
            <person name="Pitluck S."/>
            <person name="Liolios K."/>
            <person name="Ivanova N."/>
            <person name="Mavromatis K."/>
            <person name="Mikhailova N."/>
            <person name="Pati A."/>
            <person name="Bruce D."/>
            <person name="Detter C."/>
            <person name="Tapia R."/>
            <person name="Goodwin L."/>
            <person name="Chen A."/>
            <person name="Palaniappan K."/>
            <person name="Land M."/>
            <person name="Hauser L."/>
            <person name="Chang Y.J."/>
            <person name="Jeffries C.D."/>
            <person name="Rohde M."/>
            <person name="Goker M."/>
            <person name="Spring S."/>
            <person name="Woyke T."/>
            <person name="Bristow J."/>
            <person name="Eisen J.A."/>
            <person name="Markowitz V."/>
            <person name="Hugenholtz P."/>
            <person name="Kyrpides N.C."/>
            <person name="Klenk H.P."/>
        </authorList>
    </citation>
    <scope>NUCLEOTIDE SEQUENCE [LARGE SCALE GENOMIC DNA]</scope>
    <source>
        <strain evidence="4">ATCC 49924 / DSM 5501 / Z-7288</strain>
    </source>
</reference>
<name>D9QSE0_ACEAZ</name>
<keyword evidence="1 3" id="KW-0808">Transferase</keyword>
<dbReference type="GO" id="GO:0016832">
    <property type="term" value="F:aldehyde-lyase activity"/>
    <property type="evidence" value="ECO:0007669"/>
    <property type="project" value="InterPro"/>
</dbReference>
<dbReference type="InterPro" id="IPR052899">
    <property type="entry name" value="Class-I_DAHP_synthase"/>
</dbReference>
<dbReference type="EC" id="2.5.1.54" evidence="3"/>
<dbReference type="InterPro" id="IPR006218">
    <property type="entry name" value="DAHP1/KDSA"/>
</dbReference>
<dbReference type="Proteomes" id="UP000001661">
    <property type="component" value="Chromosome"/>
</dbReference>
<evidence type="ECO:0000313" key="3">
    <source>
        <dbReference type="EMBL" id="ADL13403.1"/>
    </source>
</evidence>
<accession>D9QSE0</accession>
<gene>
    <name evidence="3" type="ordered locus">Acear_1900</name>
</gene>
<protein>
    <submittedName>
        <fullName evidence="3">3-deoxy-D-arabinoheptulosonate-7-phosphate synthase</fullName>
        <ecNumber evidence="3">2.5.1.54</ecNumber>
    </submittedName>
</protein>
<dbReference type="EMBL" id="CP002105">
    <property type="protein sequence ID" value="ADL13403.1"/>
    <property type="molecule type" value="Genomic_DNA"/>
</dbReference>
<dbReference type="HOGENOM" id="CLU_062599_1_1_9"/>
<dbReference type="NCBIfam" id="NF006421">
    <property type="entry name" value="PRK08673.1"/>
    <property type="match status" value="1"/>
</dbReference>